<proteinExistence type="predicted"/>
<dbReference type="EMBL" id="CP000160">
    <property type="protein sequence ID" value="ABC46384.1"/>
    <property type="molecule type" value="Genomic_DNA"/>
</dbReference>
<dbReference type="HOGENOM" id="CLU_346779_0_0_10"/>
<organism evidence="2 3">
    <name type="scientific">Salinibacter ruber (strain DSM 13855 / M31)</name>
    <dbReference type="NCBI Taxonomy" id="309807"/>
    <lineage>
        <taxon>Bacteria</taxon>
        <taxon>Pseudomonadati</taxon>
        <taxon>Rhodothermota</taxon>
        <taxon>Rhodothermia</taxon>
        <taxon>Rhodothermales</taxon>
        <taxon>Salinibacteraceae</taxon>
        <taxon>Salinibacter</taxon>
    </lineage>
</organism>
<keyword evidence="2" id="KW-0614">Plasmid</keyword>
<keyword evidence="3" id="KW-1185">Reference proteome</keyword>
<feature type="region of interest" description="Disordered" evidence="1">
    <location>
        <begin position="472"/>
        <end position="520"/>
    </location>
</feature>
<accession>Q2RYJ1</accession>
<protein>
    <recommendedName>
        <fullName evidence="4">Primase C-terminal 1 domain-containing protein</fullName>
    </recommendedName>
</protein>
<evidence type="ECO:0000313" key="2">
    <source>
        <dbReference type="EMBL" id="ABC46384.1"/>
    </source>
</evidence>
<dbReference type="Proteomes" id="UP000008674">
    <property type="component" value="Plasmid pSR35"/>
</dbReference>
<dbReference type="EnsemblBacteria" id="ABC46384">
    <property type="protein sequence ID" value="ABC46384"/>
    <property type="gene ID" value="SRU_p0032"/>
</dbReference>
<name>Q2RYJ1_SALRD</name>
<dbReference type="AlphaFoldDB" id="Q2RYJ1"/>
<evidence type="ECO:0008006" key="4">
    <source>
        <dbReference type="Google" id="ProtNLM"/>
    </source>
</evidence>
<feature type="region of interest" description="Disordered" evidence="1">
    <location>
        <begin position="49"/>
        <end position="165"/>
    </location>
</feature>
<feature type="compositionally biased region" description="Basic and acidic residues" evidence="1">
    <location>
        <begin position="111"/>
        <end position="124"/>
    </location>
</feature>
<feature type="compositionally biased region" description="Basic and acidic residues" evidence="1">
    <location>
        <begin position="71"/>
        <end position="81"/>
    </location>
</feature>
<geneLocation type="plasmid" evidence="2 3">
    <name>pSR35</name>
</geneLocation>
<gene>
    <name evidence="2" type="ordered locus">SRU_p0032</name>
</gene>
<reference evidence="2 3" key="1">
    <citation type="journal article" date="2005" name="Proc. Natl. Acad. Sci. U.S.A.">
        <title>The genome of Salinibacter ruber: convergence and gene exchange among hyperhalophilic bacteria and archaea.</title>
        <authorList>
            <person name="Mongodin E.F."/>
            <person name="Nelson K.E."/>
            <person name="Daugherty S."/>
            <person name="Deboy R.T."/>
            <person name="Wister J."/>
            <person name="Khouri H."/>
            <person name="Weidman J."/>
            <person name="Walsh D.A."/>
            <person name="Papke R.T."/>
            <person name="Sanchez Perez G."/>
            <person name="Sharma A.K."/>
            <person name="Nesbo C.L."/>
            <person name="MacLeod D."/>
            <person name="Bapteste E."/>
            <person name="Doolittle W.F."/>
            <person name="Charlebois R.L."/>
            <person name="Legault B."/>
            <person name="Rodriguez-Valera F."/>
        </authorList>
    </citation>
    <scope>NUCLEOTIDE SEQUENCE [LARGE SCALE GENOMIC DNA]</scope>
    <source>
        <strain evidence="3">DSM 13855 / CECT 5946 / M31</strain>
        <plasmid evidence="3">pSR35</plasmid>
    </source>
</reference>
<dbReference type="KEGG" id="sru:SRU_p0032"/>
<feature type="compositionally biased region" description="Basic and acidic residues" evidence="1">
    <location>
        <begin position="509"/>
        <end position="520"/>
    </location>
</feature>
<feature type="compositionally biased region" description="Basic and acidic residues" evidence="1">
    <location>
        <begin position="483"/>
        <end position="502"/>
    </location>
</feature>
<evidence type="ECO:0000313" key="3">
    <source>
        <dbReference type="Proteomes" id="UP000008674"/>
    </source>
</evidence>
<dbReference type="RefSeq" id="WP_011405592.1">
    <property type="nucleotide sequence ID" value="NC_007678.1"/>
</dbReference>
<evidence type="ECO:0000256" key="1">
    <source>
        <dbReference type="SAM" id="MobiDB-lite"/>
    </source>
</evidence>
<feature type="compositionally biased region" description="Polar residues" evidence="1">
    <location>
        <begin position="472"/>
        <end position="482"/>
    </location>
</feature>
<sequence length="814" mass="90700">MDSTQNDDEVPEDDLSIWEMRRRSKAKAKWEQDPLDTALLISGYWVGPEGVVDADEHGPDAVLTGGDDTERDGSDADRQDDSSGENSDGENNDGDNSHDDSSDDNSGDDWSGLRERLRQLDRDYRRRQRSGHLPETNALPEANASPAGSHDEKSEQGGGRDASDWVDDALDKHFEEIHEKRQEKSEALKQSRKQSGDGFSWKQVNIQAFLGNEHERKEEEWGTDYPGVEMCQSTGKTPTSEEFLSHAQGGLPEALFVNADRFLALRRDEVSDITEGVYGGLTYGDTANMEVAIVSYLAGLEREQPSGRRTIEYDHGETVEVASGEIVVSMQKVARALYQRFYFHPTPRGSTTADGDFHAFYRTVTNAFGRLANTPVLDHNGPAIETGDRTSDAYGQRYSVNIPAIAQLPLCSSTPPVLFQCQSQQPPAGSYDERFVDGYSLELEDGTEVVDVAAMYDRLVATHTDQWSTFTEQAAKSTTASNDSRENFRTRETGVKGFDWQRRQARPSTVDRDDDKENSRHVTTGAFKPECSTDTERKHLPCTVPFVVLEIDGETPQLCLEYARRILRWLGSIDVPLESVTVTYTGNQSFHVRLPAGLFGKPIFRSSREATKTLRELYGLIEDKIDQLGGAHVDGALASPLHHIRAIGSVHEGRYAAENKTRYCVGFTGEEILTYPLNAIREFASRYDGYTLPRPGKAPLNGNLQDLLREACTLSQQVYETDDDRSTSRGIVDKIRREGVQEGEEFGDGMVGRNLAARLVSLHLLQSGCSDQDAWLALQDWNEKNSPPIGEAPGDYPTELRYVFEKAQEDAPRL</sequence>